<accession>A0A0W0YPD2</accession>
<gene>
    <name evidence="3" type="primary">yjbJ_2</name>
    <name evidence="3" type="ORF">Lsai_1351</name>
</gene>
<dbReference type="EMBL" id="LNYV01000013">
    <property type="protein sequence ID" value="KTD58744.1"/>
    <property type="molecule type" value="Genomic_DNA"/>
</dbReference>
<sequence length="102" mass="12143">MKCKKEEPGLLQDKNFKACKIVYNYMYPFTQGGQKMNKDIFEGKWEELKGKMKQTWGKLTDDDWTVIEGNHQELFGKLQKHYGYTKDEAEKALKDFQDDTRH</sequence>
<dbReference type="PATRIC" id="fig|28087.4.peg.1447"/>
<evidence type="ECO:0000256" key="1">
    <source>
        <dbReference type="ARBA" id="ARBA00009129"/>
    </source>
</evidence>
<comment type="similarity">
    <text evidence="1">Belongs to the UPF0337 (CsbD) family.</text>
</comment>
<protein>
    <submittedName>
        <fullName evidence="3">Stress response protein</fullName>
    </submittedName>
</protein>
<organism evidence="3 4">
    <name type="scientific">Legionella sainthelensi</name>
    <dbReference type="NCBI Taxonomy" id="28087"/>
    <lineage>
        <taxon>Bacteria</taxon>
        <taxon>Pseudomonadati</taxon>
        <taxon>Pseudomonadota</taxon>
        <taxon>Gammaproteobacteria</taxon>
        <taxon>Legionellales</taxon>
        <taxon>Legionellaceae</taxon>
        <taxon>Legionella</taxon>
    </lineage>
</organism>
<dbReference type="AlphaFoldDB" id="A0A0W0YPD2"/>
<dbReference type="PANTHER" id="PTHR34977">
    <property type="entry name" value="UPF0337 PROTEIN YJBJ"/>
    <property type="match status" value="1"/>
</dbReference>
<dbReference type="InterPro" id="IPR008462">
    <property type="entry name" value="CsbD"/>
</dbReference>
<feature type="domain" description="CsbD-like" evidence="2">
    <location>
        <begin position="39"/>
        <end position="91"/>
    </location>
</feature>
<name>A0A0W0YPD2_9GAMM</name>
<dbReference type="InterPro" id="IPR036629">
    <property type="entry name" value="YjbJ_sf"/>
</dbReference>
<dbReference type="Gene3D" id="1.10.1470.10">
    <property type="entry name" value="YjbJ"/>
    <property type="match status" value="1"/>
</dbReference>
<evidence type="ECO:0000313" key="4">
    <source>
        <dbReference type="Proteomes" id="UP000054621"/>
    </source>
</evidence>
<evidence type="ECO:0000313" key="3">
    <source>
        <dbReference type="EMBL" id="KTD58744.1"/>
    </source>
</evidence>
<dbReference type="InterPro" id="IPR050423">
    <property type="entry name" value="UPF0337_stress_rsp"/>
</dbReference>
<dbReference type="STRING" id="28087.Lsai_1351"/>
<dbReference type="Proteomes" id="UP000054621">
    <property type="component" value="Unassembled WGS sequence"/>
</dbReference>
<comment type="caution">
    <text evidence="3">The sequence shown here is derived from an EMBL/GenBank/DDBJ whole genome shotgun (WGS) entry which is preliminary data.</text>
</comment>
<dbReference type="SUPFAM" id="SSF69047">
    <property type="entry name" value="Hypothetical protein YjbJ"/>
    <property type="match status" value="1"/>
</dbReference>
<dbReference type="eggNOG" id="COG3237">
    <property type="taxonomic scope" value="Bacteria"/>
</dbReference>
<dbReference type="Pfam" id="PF05532">
    <property type="entry name" value="CsbD"/>
    <property type="match status" value="1"/>
</dbReference>
<evidence type="ECO:0000259" key="2">
    <source>
        <dbReference type="Pfam" id="PF05532"/>
    </source>
</evidence>
<proteinExistence type="inferred from homology"/>
<reference evidence="3 4" key="1">
    <citation type="submission" date="2015-11" db="EMBL/GenBank/DDBJ databases">
        <title>Genomic analysis of 38 Legionella species identifies large and diverse effector repertoires.</title>
        <authorList>
            <person name="Burstein D."/>
            <person name="Amaro F."/>
            <person name="Zusman T."/>
            <person name="Lifshitz Z."/>
            <person name="Cohen O."/>
            <person name="Gilbert J.A."/>
            <person name="Pupko T."/>
            <person name="Shuman H.A."/>
            <person name="Segal G."/>
        </authorList>
    </citation>
    <scope>NUCLEOTIDE SEQUENCE [LARGE SCALE GENOMIC DNA]</scope>
    <source>
        <strain evidence="3 4">Mt.St.Helens-4</strain>
    </source>
</reference>
<dbReference type="PANTHER" id="PTHR34977:SF1">
    <property type="entry name" value="UPF0337 PROTEIN YJBJ"/>
    <property type="match status" value="1"/>
</dbReference>